<comment type="similarity">
    <text evidence="1">Belongs to the SCO1/2 family.</text>
</comment>
<dbReference type="GO" id="GO:0046872">
    <property type="term" value="F:metal ion binding"/>
    <property type="evidence" value="ECO:0007669"/>
    <property type="project" value="UniProtKB-KW"/>
</dbReference>
<accession>A0A5D4TFZ0</accession>
<sequence length="202" mass="22866">MENTKRKKVKHVLNYSKILLIGLFSVILAACGGNIPDTTDWKLENFQYINQDNEQISLEDLKGEVTVANMVFTNCTTVCPPMTANMARLQRMADEELLDVQFLSFSVDPEVDSPEVLKEFGNNFEADYTSWDFLTGYTQEEIEAFGMENFKTIVAKPKNGGEVVHGTSFYLIDQEGTVIKSYDGLDVPYEEILEHVEILLSQ</sequence>
<proteinExistence type="inferred from homology"/>
<dbReference type="SUPFAM" id="SSF52833">
    <property type="entry name" value="Thioredoxin-like"/>
    <property type="match status" value="1"/>
</dbReference>
<evidence type="ECO:0000313" key="6">
    <source>
        <dbReference type="EMBL" id="TYS74723.1"/>
    </source>
</evidence>
<dbReference type="AlphaFoldDB" id="A0A5D4TFZ0"/>
<evidence type="ECO:0000256" key="1">
    <source>
        <dbReference type="ARBA" id="ARBA00010996"/>
    </source>
</evidence>
<feature type="binding site" evidence="3">
    <location>
        <position position="79"/>
    </location>
    <ligand>
        <name>Cu cation</name>
        <dbReference type="ChEBI" id="CHEBI:23378"/>
    </ligand>
</feature>
<dbReference type="PANTHER" id="PTHR12151">
    <property type="entry name" value="ELECTRON TRANSPORT PROTIN SCO1/SENC FAMILY MEMBER"/>
    <property type="match status" value="1"/>
</dbReference>
<evidence type="ECO:0000256" key="4">
    <source>
        <dbReference type="PIRSR" id="PIRSR603782-2"/>
    </source>
</evidence>
<keyword evidence="3" id="KW-0479">Metal-binding</keyword>
<dbReference type="Pfam" id="PF02630">
    <property type="entry name" value="SCO1-SenC"/>
    <property type="match status" value="1"/>
</dbReference>
<feature type="disulfide bond" description="Redox-active" evidence="4">
    <location>
        <begin position="75"/>
        <end position="79"/>
    </location>
</feature>
<dbReference type="EMBL" id="VTET01000001">
    <property type="protein sequence ID" value="TYS74723.1"/>
    <property type="molecule type" value="Genomic_DNA"/>
</dbReference>
<dbReference type="CDD" id="cd02968">
    <property type="entry name" value="SCO"/>
    <property type="match status" value="1"/>
</dbReference>
<keyword evidence="4" id="KW-1015">Disulfide bond</keyword>
<protein>
    <submittedName>
        <fullName evidence="6">SCO family protein</fullName>
    </submittedName>
</protein>
<evidence type="ECO:0000256" key="2">
    <source>
        <dbReference type="ARBA" id="ARBA00023008"/>
    </source>
</evidence>
<organism evidence="6 7">
    <name type="scientific">Sutcliffiella horikoshii</name>
    <dbReference type="NCBI Taxonomy" id="79883"/>
    <lineage>
        <taxon>Bacteria</taxon>
        <taxon>Bacillati</taxon>
        <taxon>Bacillota</taxon>
        <taxon>Bacilli</taxon>
        <taxon>Bacillales</taxon>
        <taxon>Bacillaceae</taxon>
        <taxon>Sutcliffiella</taxon>
    </lineage>
</organism>
<keyword evidence="2 3" id="KW-0186">Copper</keyword>
<feature type="binding site" evidence="3">
    <location>
        <position position="75"/>
    </location>
    <ligand>
        <name>Cu cation</name>
        <dbReference type="ChEBI" id="CHEBI:23378"/>
    </ligand>
</feature>
<feature type="domain" description="Thioredoxin" evidence="5">
    <location>
        <begin position="37"/>
        <end position="201"/>
    </location>
</feature>
<evidence type="ECO:0000313" key="7">
    <source>
        <dbReference type="Proteomes" id="UP000324517"/>
    </source>
</evidence>
<dbReference type="PROSITE" id="PS51257">
    <property type="entry name" value="PROKAR_LIPOPROTEIN"/>
    <property type="match status" value="1"/>
</dbReference>
<dbReference type="Gene3D" id="3.40.30.10">
    <property type="entry name" value="Glutaredoxin"/>
    <property type="match status" value="1"/>
</dbReference>
<feature type="binding site" evidence="3">
    <location>
        <position position="165"/>
    </location>
    <ligand>
        <name>Cu cation</name>
        <dbReference type="ChEBI" id="CHEBI:23378"/>
    </ligand>
</feature>
<name>A0A5D4TFZ0_9BACI</name>
<comment type="caution">
    <text evidence="6">The sequence shown here is derived from an EMBL/GenBank/DDBJ whole genome shotgun (WGS) entry which is preliminary data.</text>
</comment>
<evidence type="ECO:0000256" key="3">
    <source>
        <dbReference type="PIRSR" id="PIRSR603782-1"/>
    </source>
</evidence>
<reference evidence="6 7" key="1">
    <citation type="submission" date="2019-08" db="EMBL/GenBank/DDBJ databases">
        <title>Bacillus genomes from the desert of Cuatro Cienegas, Coahuila.</title>
        <authorList>
            <person name="Olmedo-Alvarez G."/>
        </authorList>
    </citation>
    <scope>NUCLEOTIDE SEQUENCE [LARGE SCALE GENOMIC DNA]</scope>
    <source>
        <strain evidence="6 7">CH98b_3T</strain>
    </source>
</reference>
<gene>
    <name evidence="6" type="ORF">FZC75_03245</name>
</gene>
<dbReference type="Proteomes" id="UP000324517">
    <property type="component" value="Unassembled WGS sequence"/>
</dbReference>
<dbReference type="OrthoDB" id="9811998at2"/>
<dbReference type="PROSITE" id="PS51352">
    <property type="entry name" value="THIOREDOXIN_2"/>
    <property type="match status" value="1"/>
</dbReference>
<evidence type="ECO:0000259" key="5">
    <source>
        <dbReference type="PROSITE" id="PS51352"/>
    </source>
</evidence>
<dbReference type="RefSeq" id="WP_148978397.1">
    <property type="nucleotide sequence ID" value="NZ_JBNILM010000001.1"/>
</dbReference>
<dbReference type="PANTHER" id="PTHR12151:SF25">
    <property type="entry name" value="LINALOOL DEHYDRATASE_ISOMERASE DOMAIN-CONTAINING PROTEIN"/>
    <property type="match status" value="1"/>
</dbReference>
<dbReference type="InterPro" id="IPR013766">
    <property type="entry name" value="Thioredoxin_domain"/>
</dbReference>
<dbReference type="InterPro" id="IPR036249">
    <property type="entry name" value="Thioredoxin-like_sf"/>
</dbReference>
<dbReference type="InterPro" id="IPR003782">
    <property type="entry name" value="SCO1/SenC"/>
</dbReference>